<evidence type="ECO:0000313" key="7">
    <source>
        <dbReference type="Proteomes" id="UP001057520"/>
    </source>
</evidence>
<feature type="DNA-binding region" description="H-T-H motif" evidence="4">
    <location>
        <begin position="37"/>
        <end position="56"/>
    </location>
</feature>
<dbReference type="InterPro" id="IPR050109">
    <property type="entry name" value="HTH-type_TetR-like_transc_reg"/>
</dbReference>
<proteinExistence type="predicted"/>
<dbReference type="Pfam" id="PF14514">
    <property type="entry name" value="TetR_C_9"/>
    <property type="match status" value="1"/>
</dbReference>
<dbReference type="InterPro" id="IPR001647">
    <property type="entry name" value="HTH_TetR"/>
</dbReference>
<dbReference type="Proteomes" id="UP001057520">
    <property type="component" value="Chromosome"/>
</dbReference>
<reference evidence="6 7" key="1">
    <citation type="submission" date="2022-04" db="EMBL/GenBank/DDBJ databases">
        <title>Genome sequence of soybean root-associated Caulobacter segnis RL271.</title>
        <authorList>
            <person name="Longley R."/>
            <person name="Bonito G."/>
            <person name="Trigodet F."/>
            <person name="Crosson S."/>
            <person name="Fiebig A."/>
        </authorList>
    </citation>
    <scope>NUCLEOTIDE SEQUENCE [LARGE SCALE GENOMIC DNA]</scope>
    <source>
        <strain evidence="6 7">RL271</strain>
    </source>
</reference>
<dbReference type="InterPro" id="IPR009057">
    <property type="entry name" value="Homeodomain-like_sf"/>
</dbReference>
<dbReference type="Gene3D" id="1.10.357.10">
    <property type="entry name" value="Tetracycline Repressor, domain 2"/>
    <property type="match status" value="1"/>
</dbReference>
<dbReference type="SUPFAM" id="SSF48498">
    <property type="entry name" value="Tetracyclin repressor-like, C-terminal domain"/>
    <property type="match status" value="1"/>
</dbReference>
<organism evidence="6 7">
    <name type="scientific">Caulobacter segnis</name>
    <dbReference type="NCBI Taxonomy" id="88688"/>
    <lineage>
        <taxon>Bacteria</taxon>
        <taxon>Pseudomonadati</taxon>
        <taxon>Pseudomonadota</taxon>
        <taxon>Alphaproteobacteria</taxon>
        <taxon>Caulobacterales</taxon>
        <taxon>Caulobacteraceae</taxon>
        <taxon>Caulobacter</taxon>
    </lineage>
</organism>
<evidence type="ECO:0000259" key="5">
    <source>
        <dbReference type="PROSITE" id="PS50977"/>
    </source>
</evidence>
<gene>
    <name evidence="6" type="ORF">MZV50_07480</name>
</gene>
<dbReference type="Pfam" id="PF00440">
    <property type="entry name" value="TetR_N"/>
    <property type="match status" value="1"/>
</dbReference>
<name>A0ABY4ZX04_9CAUL</name>
<dbReference type="PROSITE" id="PS50977">
    <property type="entry name" value="HTH_TETR_2"/>
    <property type="match status" value="1"/>
</dbReference>
<evidence type="ECO:0000256" key="3">
    <source>
        <dbReference type="ARBA" id="ARBA00023163"/>
    </source>
</evidence>
<keyword evidence="3" id="KW-0804">Transcription</keyword>
<dbReference type="InterPro" id="IPR036271">
    <property type="entry name" value="Tet_transcr_reg_TetR-rel_C_sf"/>
</dbReference>
<evidence type="ECO:0000256" key="1">
    <source>
        <dbReference type="ARBA" id="ARBA00023015"/>
    </source>
</evidence>
<dbReference type="PANTHER" id="PTHR30055:SF181">
    <property type="entry name" value="BLR6905 PROTEIN"/>
    <property type="match status" value="1"/>
</dbReference>
<keyword evidence="2 4" id="KW-0238">DNA-binding</keyword>
<dbReference type="PRINTS" id="PR00455">
    <property type="entry name" value="HTHTETR"/>
</dbReference>
<evidence type="ECO:0000256" key="2">
    <source>
        <dbReference type="ARBA" id="ARBA00023125"/>
    </source>
</evidence>
<keyword evidence="7" id="KW-1185">Reference proteome</keyword>
<feature type="domain" description="HTH tetR-type" evidence="5">
    <location>
        <begin position="14"/>
        <end position="74"/>
    </location>
</feature>
<protein>
    <submittedName>
        <fullName evidence="6">TetR family transcriptional regulator</fullName>
    </submittedName>
</protein>
<sequence length="216" mass="23584">MARAKSSGNGGERRDSRGILFDATAALLSERSTIEVSLSEIAQRSGLNSALIKYYFGSKEGLLLALLERVAERSMADLAALVGMDISAEQKLRIHIGGIINTYYRSPYVNRLINYMIVQGDKASSEKVAKIFVEPMIAAYRAIVAQGVGDGAFRPLDPGMLYYSVVGACEHIFYAGYSLPTTLGMTELTEQVRQQYVQHVLDLVFHGVLARPTATA</sequence>
<keyword evidence="1" id="KW-0805">Transcription regulation</keyword>
<evidence type="ECO:0000256" key="4">
    <source>
        <dbReference type="PROSITE-ProRule" id="PRU00335"/>
    </source>
</evidence>
<dbReference type="PANTHER" id="PTHR30055">
    <property type="entry name" value="HTH-TYPE TRANSCRIPTIONAL REGULATOR RUTR"/>
    <property type="match status" value="1"/>
</dbReference>
<accession>A0ABY4ZX04</accession>
<dbReference type="SUPFAM" id="SSF46689">
    <property type="entry name" value="Homeodomain-like"/>
    <property type="match status" value="1"/>
</dbReference>
<evidence type="ECO:0000313" key="6">
    <source>
        <dbReference type="EMBL" id="USQ97372.1"/>
    </source>
</evidence>
<dbReference type="EMBL" id="CP096040">
    <property type="protein sequence ID" value="USQ97372.1"/>
    <property type="molecule type" value="Genomic_DNA"/>
</dbReference>
<dbReference type="InterPro" id="IPR011075">
    <property type="entry name" value="TetR_C"/>
</dbReference>